<keyword evidence="1" id="KW-0812">Transmembrane</keyword>
<gene>
    <name evidence="2" type="ORF">LCGC14_2028840</name>
</gene>
<comment type="caution">
    <text evidence="2">The sequence shown here is derived from an EMBL/GenBank/DDBJ whole genome shotgun (WGS) entry which is preliminary data.</text>
</comment>
<evidence type="ECO:0000313" key="2">
    <source>
        <dbReference type="EMBL" id="KKL78037.1"/>
    </source>
</evidence>
<keyword evidence="1" id="KW-1133">Transmembrane helix</keyword>
<name>A0A0F9HSE3_9ZZZZ</name>
<evidence type="ECO:0000256" key="1">
    <source>
        <dbReference type="SAM" id="Phobius"/>
    </source>
</evidence>
<dbReference type="AlphaFoldDB" id="A0A0F9HSE3"/>
<dbReference type="EMBL" id="LAZR01023578">
    <property type="protein sequence ID" value="KKL78037.1"/>
    <property type="molecule type" value="Genomic_DNA"/>
</dbReference>
<accession>A0A0F9HSE3</accession>
<feature type="transmembrane region" description="Helical" evidence="1">
    <location>
        <begin position="12"/>
        <end position="33"/>
    </location>
</feature>
<feature type="transmembrane region" description="Helical" evidence="1">
    <location>
        <begin position="40"/>
        <end position="62"/>
    </location>
</feature>
<sequence>MEATLNPADLLTIAGASIAAIVVTQFAKMLFTLTRRVVRIVALVTGLILVAAAIGPMLIVGAKLVKAFQAIKTAFIAVQLVMAANPFILLAIAVAAIAFLIFKNWDKILAFLKAVWEKIKEVFDAAIDFLVAAIKTILD</sequence>
<proteinExistence type="predicted"/>
<feature type="transmembrane region" description="Helical" evidence="1">
    <location>
        <begin position="74"/>
        <end position="102"/>
    </location>
</feature>
<keyword evidence="1" id="KW-0472">Membrane</keyword>
<protein>
    <submittedName>
        <fullName evidence="2">Uncharacterized protein</fullName>
    </submittedName>
</protein>
<organism evidence="2">
    <name type="scientific">marine sediment metagenome</name>
    <dbReference type="NCBI Taxonomy" id="412755"/>
    <lineage>
        <taxon>unclassified sequences</taxon>
        <taxon>metagenomes</taxon>
        <taxon>ecological metagenomes</taxon>
    </lineage>
</organism>
<reference evidence="2" key="1">
    <citation type="journal article" date="2015" name="Nature">
        <title>Complex archaea that bridge the gap between prokaryotes and eukaryotes.</title>
        <authorList>
            <person name="Spang A."/>
            <person name="Saw J.H."/>
            <person name="Jorgensen S.L."/>
            <person name="Zaremba-Niedzwiedzka K."/>
            <person name="Martijn J."/>
            <person name="Lind A.E."/>
            <person name="van Eijk R."/>
            <person name="Schleper C."/>
            <person name="Guy L."/>
            <person name="Ettema T.J."/>
        </authorList>
    </citation>
    <scope>NUCLEOTIDE SEQUENCE</scope>
</reference>